<dbReference type="Proteomes" id="UP000837857">
    <property type="component" value="Chromosome 8"/>
</dbReference>
<accession>A0ABN8HZX7</accession>
<protein>
    <submittedName>
        <fullName evidence="1">Uncharacterized protein</fullName>
    </submittedName>
</protein>
<keyword evidence="4" id="KW-1185">Reference proteome</keyword>
<evidence type="ECO:0000313" key="4">
    <source>
        <dbReference type="Proteomes" id="UP000837857"/>
    </source>
</evidence>
<sequence>MAEFEERLKAASTPTNLTLIQLRDEFYNFKEIVSSMLSLMQQQILDCVKGIDSIDMHKRRKALLFNGMAEESQEDLSQKVLLLLHEKMQLSEFTGRARCSHGQVPSNIHIHYCYQGSLCH</sequence>
<dbReference type="Proteomes" id="UP000837857">
    <property type="component" value="Chromosome 14"/>
</dbReference>
<name>A0ABN8HZX7_9NEOP</name>
<dbReference type="Proteomes" id="UP000837857">
    <property type="component" value="Chromosome 22"/>
</dbReference>
<dbReference type="EMBL" id="OW152826">
    <property type="protein sequence ID" value="CAH2042364.1"/>
    <property type="molecule type" value="Genomic_DNA"/>
</dbReference>
<evidence type="ECO:0000313" key="1">
    <source>
        <dbReference type="EMBL" id="CAH2042364.1"/>
    </source>
</evidence>
<gene>
    <name evidence="3" type="ORF">IPOD504_LOCUS16428</name>
    <name evidence="1" type="ORF">IPOD504_LOCUS3761</name>
    <name evidence="2" type="ORF">IPOD504_LOCUS8962</name>
</gene>
<evidence type="ECO:0000313" key="2">
    <source>
        <dbReference type="EMBL" id="CAH2055632.1"/>
    </source>
</evidence>
<dbReference type="EMBL" id="OW152820">
    <property type="protein sequence ID" value="CAH2075018.1"/>
    <property type="molecule type" value="Genomic_DNA"/>
</dbReference>
<reference evidence="1" key="1">
    <citation type="submission" date="2022-03" db="EMBL/GenBank/DDBJ databases">
        <authorList>
            <person name="Martin H S."/>
        </authorList>
    </citation>
    <scope>NUCLEOTIDE SEQUENCE</scope>
</reference>
<dbReference type="EMBL" id="OW152834">
    <property type="protein sequence ID" value="CAH2055632.1"/>
    <property type="molecule type" value="Genomic_DNA"/>
</dbReference>
<proteinExistence type="predicted"/>
<evidence type="ECO:0000313" key="3">
    <source>
        <dbReference type="EMBL" id="CAH2075018.1"/>
    </source>
</evidence>
<organism evidence="1">
    <name type="scientific">Iphiclides podalirius</name>
    <name type="common">scarce swallowtail</name>
    <dbReference type="NCBI Taxonomy" id="110791"/>
    <lineage>
        <taxon>Eukaryota</taxon>
        <taxon>Metazoa</taxon>
        <taxon>Ecdysozoa</taxon>
        <taxon>Arthropoda</taxon>
        <taxon>Hexapoda</taxon>
        <taxon>Insecta</taxon>
        <taxon>Pterygota</taxon>
        <taxon>Neoptera</taxon>
        <taxon>Endopterygota</taxon>
        <taxon>Lepidoptera</taxon>
        <taxon>Glossata</taxon>
        <taxon>Ditrysia</taxon>
        <taxon>Papilionoidea</taxon>
        <taxon>Papilionidae</taxon>
        <taxon>Papilioninae</taxon>
        <taxon>Iphiclides</taxon>
    </lineage>
</organism>
<feature type="non-terminal residue" evidence="1">
    <location>
        <position position="1"/>
    </location>
</feature>